<keyword evidence="7 15" id="KW-0479">Metal-binding</keyword>
<dbReference type="InterPro" id="IPR005146">
    <property type="entry name" value="B3/B4_tRNA-bd"/>
</dbReference>
<dbReference type="Pfam" id="PF01588">
    <property type="entry name" value="tRNA_bind"/>
    <property type="match status" value="1"/>
</dbReference>
<dbReference type="CDD" id="cd00769">
    <property type="entry name" value="PheRS_beta_core"/>
    <property type="match status" value="1"/>
</dbReference>
<keyword evidence="8 15" id="KW-0547">Nucleotide-binding</keyword>
<dbReference type="OrthoDB" id="9805455at2"/>
<dbReference type="SMART" id="SM00896">
    <property type="entry name" value="FDX-ACB"/>
    <property type="match status" value="1"/>
</dbReference>
<dbReference type="SMART" id="SM00873">
    <property type="entry name" value="B3_4"/>
    <property type="match status" value="1"/>
</dbReference>
<dbReference type="PANTHER" id="PTHR10947:SF0">
    <property type="entry name" value="PHENYLALANINE--TRNA LIGASE BETA SUBUNIT"/>
    <property type="match status" value="1"/>
</dbReference>
<dbReference type="AlphaFoldDB" id="A0A3A1YPZ1"/>
<evidence type="ECO:0000256" key="9">
    <source>
        <dbReference type="ARBA" id="ARBA00022840"/>
    </source>
</evidence>
<feature type="domain" description="FDX-ACB" evidence="18">
    <location>
        <begin position="708"/>
        <end position="801"/>
    </location>
</feature>
<dbReference type="Gene3D" id="3.50.40.10">
    <property type="entry name" value="Phenylalanyl-trna Synthetase, Chain B, domain 3"/>
    <property type="match status" value="1"/>
</dbReference>
<keyword evidence="6 15" id="KW-0436">Ligase</keyword>
<dbReference type="Pfam" id="PF03483">
    <property type="entry name" value="B3_4"/>
    <property type="match status" value="1"/>
</dbReference>
<name>A0A3A1YPZ1_9GAMM</name>
<evidence type="ECO:0000256" key="14">
    <source>
        <dbReference type="ARBA" id="ARBA00049255"/>
    </source>
</evidence>
<dbReference type="PROSITE" id="PS50886">
    <property type="entry name" value="TRBD"/>
    <property type="match status" value="1"/>
</dbReference>
<dbReference type="SUPFAM" id="SSF56037">
    <property type="entry name" value="PheT/TilS domain"/>
    <property type="match status" value="1"/>
</dbReference>
<evidence type="ECO:0000313" key="21">
    <source>
        <dbReference type="Proteomes" id="UP000265916"/>
    </source>
</evidence>
<dbReference type="HAMAP" id="MF_00283">
    <property type="entry name" value="Phe_tRNA_synth_beta1"/>
    <property type="match status" value="1"/>
</dbReference>
<feature type="binding site" evidence="15">
    <location>
        <position position="468"/>
    </location>
    <ligand>
        <name>Mg(2+)</name>
        <dbReference type="ChEBI" id="CHEBI:18420"/>
        <note>shared with alpha subunit</note>
    </ligand>
</feature>
<evidence type="ECO:0000256" key="15">
    <source>
        <dbReference type="HAMAP-Rule" id="MF_00283"/>
    </source>
</evidence>
<evidence type="ECO:0000256" key="4">
    <source>
        <dbReference type="ARBA" id="ARBA00022490"/>
    </source>
</evidence>
<dbReference type="PROSITE" id="PS51447">
    <property type="entry name" value="FDX_ACB"/>
    <property type="match status" value="1"/>
</dbReference>
<keyword evidence="13 15" id="KW-0030">Aminoacyl-tRNA synthetase</keyword>
<organism evidence="20 21">
    <name type="scientific">Psittacicella hinzii</name>
    <dbReference type="NCBI Taxonomy" id="2028575"/>
    <lineage>
        <taxon>Bacteria</taxon>
        <taxon>Pseudomonadati</taxon>
        <taxon>Pseudomonadota</taxon>
        <taxon>Gammaproteobacteria</taxon>
        <taxon>Pasteurellales</taxon>
        <taxon>Psittacicellaceae</taxon>
        <taxon>Psittacicella</taxon>
    </lineage>
</organism>
<dbReference type="GO" id="GO:0000287">
    <property type="term" value="F:magnesium ion binding"/>
    <property type="evidence" value="ECO:0007669"/>
    <property type="project" value="UniProtKB-UniRule"/>
</dbReference>
<dbReference type="PANTHER" id="PTHR10947">
    <property type="entry name" value="PHENYLALANYL-TRNA SYNTHETASE BETA CHAIN AND LEUCINE-RICH REPEAT-CONTAINING PROTEIN 47"/>
    <property type="match status" value="1"/>
</dbReference>
<keyword evidence="21" id="KW-1185">Reference proteome</keyword>
<feature type="domain" description="B5" evidence="19">
    <location>
        <begin position="405"/>
        <end position="481"/>
    </location>
</feature>
<dbReference type="FunFam" id="2.40.50.140:FF:000045">
    <property type="entry name" value="Phenylalanine--tRNA ligase beta subunit"/>
    <property type="match status" value="1"/>
</dbReference>
<dbReference type="InterPro" id="IPR033714">
    <property type="entry name" value="tRNA_bind_bactPheRS"/>
</dbReference>
<comment type="catalytic activity">
    <reaction evidence="14 15">
        <text>tRNA(Phe) + L-phenylalanine + ATP = L-phenylalanyl-tRNA(Phe) + AMP + diphosphate + H(+)</text>
        <dbReference type="Rhea" id="RHEA:19413"/>
        <dbReference type="Rhea" id="RHEA-COMP:9668"/>
        <dbReference type="Rhea" id="RHEA-COMP:9699"/>
        <dbReference type="ChEBI" id="CHEBI:15378"/>
        <dbReference type="ChEBI" id="CHEBI:30616"/>
        <dbReference type="ChEBI" id="CHEBI:33019"/>
        <dbReference type="ChEBI" id="CHEBI:58095"/>
        <dbReference type="ChEBI" id="CHEBI:78442"/>
        <dbReference type="ChEBI" id="CHEBI:78531"/>
        <dbReference type="ChEBI" id="CHEBI:456215"/>
        <dbReference type="EC" id="6.1.1.20"/>
    </reaction>
</comment>
<dbReference type="SUPFAM" id="SSF55681">
    <property type="entry name" value="Class II aaRS and biotin synthetases"/>
    <property type="match status" value="1"/>
</dbReference>
<dbReference type="EMBL" id="NRJG01000035">
    <property type="protein sequence ID" value="RIY39319.1"/>
    <property type="molecule type" value="Genomic_DNA"/>
</dbReference>
<dbReference type="Gene3D" id="2.40.50.140">
    <property type="entry name" value="Nucleic acid-binding proteins"/>
    <property type="match status" value="1"/>
</dbReference>
<evidence type="ECO:0000256" key="8">
    <source>
        <dbReference type="ARBA" id="ARBA00022741"/>
    </source>
</evidence>
<dbReference type="InterPro" id="IPR041616">
    <property type="entry name" value="PheRS_beta_core"/>
</dbReference>
<comment type="cofactor">
    <cofactor evidence="15">
        <name>Mg(2+)</name>
        <dbReference type="ChEBI" id="CHEBI:18420"/>
    </cofactor>
    <text evidence="15">Binds 2 magnesium ions per tetramer.</text>
</comment>
<evidence type="ECO:0000256" key="13">
    <source>
        <dbReference type="ARBA" id="ARBA00023146"/>
    </source>
</evidence>
<evidence type="ECO:0000256" key="5">
    <source>
        <dbReference type="ARBA" id="ARBA00022555"/>
    </source>
</evidence>
<evidence type="ECO:0000259" key="17">
    <source>
        <dbReference type="PROSITE" id="PS50886"/>
    </source>
</evidence>
<dbReference type="Pfam" id="PF03147">
    <property type="entry name" value="FDX-ACB"/>
    <property type="match status" value="1"/>
</dbReference>
<dbReference type="FunFam" id="3.30.70.380:FF:000001">
    <property type="entry name" value="Phenylalanine--tRNA ligase beta subunit"/>
    <property type="match status" value="1"/>
</dbReference>
<evidence type="ECO:0000256" key="2">
    <source>
        <dbReference type="ARBA" id="ARBA00008653"/>
    </source>
</evidence>
<feature type="domain" description="TRNA-binding" evidence="17">
    <location>
        <begin position="38"/>
        <end position="147"/>
    </location>
</feature>
<dbReference type="InterPro" id="IPR002547">
    <property type="entry name" value="tRNA-bd_dom"/>
</dbReference>
<dbReference type="InterPro" id="IPR045060">
    <property type="entry name" value="Phe-tRNA-ligase_IIc_bsu"/>
</dbReference>
<evidence type="ECO:0000256" key="11">
    <source>
        <dbReference type="ARBA" id="ARBA00022884"/>
    </source>
</evidence>
<dbReference type="InterPro" id="IPR004532">
    <property type="entry name" value="Phe-tRNA-ligase_IIc_bsu_bact"/>
</dbReference>
<dbReference type="InterPro" id="IPR005121">
    <property type="entry name" value="Fdx_antiC-bd"/>
</dbReference>
<dbReference type="Pfam" id="PF17759">
    <property type="entry name" value="tRNA_synthFbeta"/>
    <property type="match status" value="1"/>
</dbReference>
<proteinExistence type="inferred from homology"/>
<sequence length="803" mass="87194">MIVSELALRNWVELPERDTVITDLTMLGLEVDGVTPVAGTFTKVVVGEVVECAQHPNADKLRVTKVNVGGDELLDIVCGAPNCRQGLKVCVATVGAVLPGDFEIKAAKLRGEPSNGMLCSYRELGIDIESEGIIELPADAPLGMNVVDYLKTDDVVVEIGLTANRADCLSQLGVARDLAAKYHRATRFASFKEELFAQARDRVTIDEVFPVSLENAQACPAYASRVINNVNVSAKTPEWMVQFLARVGVRSIDPIVDITNYVLHDLGHPMHAFDKARLNQQIIVRSAQQGEKMVMLSGETAELQDNTLVIADAKGPIAIAGIFGGEDSGVNAQTKDIVLEAAHFAPLSIVNRARQYGLHTDASHRYERGVDSQMLLVAMERATQLVLEICGGQAGPVNLVGQIPANTKQITLTHALLEQIAGITYSSEKVVQVLTDLGCTVVANADQTYNVTTPSWRFDLEIPEDLVEEIIRVDGYENIPTASPVAELSMRQFNEVDLALNRVKDVLINRDFQEVVTYSFVEPKLQALFHPNEPTLDLPNPISVEMSQMRLSLFTNLYSTLAYNLKRQQKRVRIFETGLTFVPDANAEMGVRQELVLAGLVAGTTLPENWEHTAKPVDFFHLKGVVEDVLAITAAQANQSIRFVATQAPGFHPGQTAAILIDGEQVGIIGKVHPSLAKPFGVTGDTFMFTLAHKAINRTHVPQVQAISKFPSNKRDIALILDESVAVGDLLAYAKQAGGELLTDVQLFDLFTGASLGTGKKSVALTLTITATDRTLEDAEINAEVNLVVNALSAKFGAILREV</sequence>
<comment type="caution">
    <text evidence="20">The sequence shown here is derived from an EMBL/GenBank/DDBJ whole genome shotgun (WGS) entry which is preliminary data.</text>
</comment>
<dbReference type="RefSeq" id="WP_119530519.1">
    <property type="nucleotide sequence ID" value="NZ_JBHSSP010000002.1"/>
</dbReference>
<evidence type="ECO:0000256" key="12">
    <source>
        <dbReference type="ARBA" id="ARBA00022917"/>
    </source>
</evidence>
<feature type="binding site" evidence="15">
    <location>
        <position position="465"/>
    </location>
    <ligand>
        <name>Mg(2+)</name>
        <dbReference type="ChEBI" id="CHEBI:18420"/>
        <note>shared with alpha subunit</note>
    </ligand>
</feature>
<evidence type="ECO:0000256" key="6">
    <source>
        <dbReference type="ARBA" id="ARBA00022598"/>
    </source>
</evidence>
<reference evidence="20 21" key="1">
    <citation type="submission" date="2017-08" db="EMBL/GenBank/DDBJ databases">
        <title>Reclassification of Bisgaard taxon 37 and 44.</title>
        <authorList>
            <person name="Christensen H."/>
        </authorList>
    </citation>
    <scope>NUCLEOTIDE SEQUENCE [LARGE SCALE GENOMIC DNA]</scope>
    <source>
        <strain evidence="20 21">111</strain>
    </source>
</reference>
<keyword evidence="10 15" id="KW-0460">Magnesium</keyword>
<feature type="binding site" evidence="15">
    <location>
        <position position="459"/>
    </location>
    <ligand>
        <name>Mg(2+)</name>
        <dbReference type="ChEBI" id="CHEBI:18420"/>
        <note>shared with alpha subunit</note>
    </ligand>
</feature>
<dbReference type="SMART" id="SM00874">
    <property type="entry name" value="B5"/>
    <property type="match status" value="1"/>
</dbReference>
<dbReference type="Pfam" id="PF03484">
    <property type="entry name" value="B5"/>
    <property type="match status" value="1"/>
</dbReference>
<evidence type="ECO:0000313" key="20">
    <source>
        <dbReference type="EMBL" id="RIY39319.1"/>
    </source>
</evidence>
<dbReference type="GO" id="GO:0009328">
    <property type="term" value="C:phenylalanine-tRNA ligase complex"/>
    <property type="evidence" value="ECO:0007669"/>
    <property type="project" value="TreeGrafter"/>
</dbReference>
<evidence type="ECO:0000259" key="19">
    <source>
        <dbReference type="PROSITE" id="PS51483"/>
    </source>
</evidence>
<dbReference type="InterPro" id="IPR009061">
    <property type="entry name" value="DNA-bd_dom_put_sf"/>
</dbReference>
<dbReference type="FunFam" id="3.30.56.10:FF:000002">
    <property type="entry name" value="Phenylalanine--tRNA ligase beta subunit"/>
    <property type="match status" value="1"/>
</dbReference>
<keyword evidence="12 15" id="KW-0648">Protein biosynthesis</keyword>
<dbReference type="PROSITE" id="PS51483">
    <property type="entry name" value="B5"/>
    <property type="match status" value="1"/>
</dbReference>
<dbReference type="InterPro" id="IPR012340">
    <property type="entry name" value="NA-bd_OB-fold"/>
</dbReference>
<dbReference type="GO" id="GO:0000049">
    <property type="term" value="F:tRNA binding"/>
    <property type="evidence" value="ECO:0007669"/>
    <property type="project" value="UniProtKB-UniRule"/>
</dbReference>
<comment type="similarity">
    <text evidence="2 15">Belongs to the phenylalanyl-tRNA synthetase beta subunit family. Type 1 subfamily.</text>
</comment>
<dbReference type="GO" id="GO:0005524">
    <property type="term" value="F:ATP binding"/>
    <property type="evidence" value="ECO:0007669"/>
    <property type="project" value="UniProtKB-UniRule"/>
</dbReference>
<feature type="binding site" evidence="15">
    <location>
        <position position="469"/>
    </location>
    <ligand>
        <name>Mg(2+)</name>
        <dbReference type="ChEBI" id="CHEBI:18420"/>
        <note>shared with alpha subunit</note>
    </ligand>
</feature>
<dbReference type="SUPFAM" id="SSF46955">
    <property type="entry name" value="Putative DNA-binding domain"/>
    <property type="match status" value="1"/>
</dbReference>
<dbReference type="Gene3D" id="3.30.56.10">
    <property type="match status" value="2"/>
</dbReference>
<dbReference type="SUPFAM" id="SSF50249">
    <property type="entry name" value="Nucleic acid-binding proteins"/>
    <property type="match status" value="1"/>
</dbReference>
<keyword evidence="5 16" id="KW-0820">tRNA-binding</keyword>
<dbReference type="FunFam" id="3.50.40.10:FF:000001">
    <property type="entry name" value="Phenylalanine--tRNA ligase beta subunit"/>
    <property type="match status" value="1"/>
</dbReference>
<dbReference type="SUPFAM" id="SSF54991">
    <property type="entry name" value="Anticodon-binding domain of PheRS"/>
    <property type="match status" value="1"/>
</dbReference>
<evidence type="ECO:0000256" key="7">
    <source>
        <dbReference type="ARBA" id="ARBA00022723"/>
    </source>
</evidence>
<dbReference type="GO" id="GO:0004826">
    <property type="term" value="F:phenylalanine-tRNA ligase activity"/>
    <property type="evidence" value="ECO:0007669"/>
    <property type="project" value="UniProtKB-UniRule"/>
</dbReference>
<dbReference type="NCBIfam" id="TIGR00472">
    <property type="entry name" value="pheT_bact"/>
    <property type="match status" value="1"/>
</dbReference>
<protein>
    <recommendedName>
        <fullName evidence="15">Phenylalanine--tRNA ligase beta subunit</fullName>
        <ecNumber evidence="15">6.1.1.20</ecNumber>
    </recommendedName>
    <alternativeName>
        <fullName evidence="15">Phenylalanyl-tRNA synthetase beta subunit</fullName>
        <shortName evidence="15">PheRS</shortName>
    </alternativeName>
</protein>
<dbReference type="Proteomes" id="UP000265916">
    <property type="component" value="Unassembled WGS sequence"/>
</dbReference>
<dbReference type="InterPro" id="IPR005147">
    <property type="entry name" value="tRNA_synthase_B5-dom"/>
</dbReference>
<dbReference type="InterPro" id="IPR036690">
    <property type="entry name" value="Fdx_antiC-bd_sf"/>
</dbReference>
<gene>
    <name evidence="15" type="primary">pheT</name>
    <name evidence="20" type="ORF">CKF58_02450</name>
</gene>
<evidence type="ECO:0000256" key="3">
    <source>
        <dbReference type="ARBA" id="ARBA00011209"/>
    </source>
</evidence>
<evidence type="ECO:0000256" key="1">
    <source>
        <dbReference type="ARBA" id="ARBA00004496"/>
    </source>
</evidence>
<dbReference type="Gene3D" id="3.30.930.10">
    <property type="entry name" value="Bira Bifunctional Protein, Domain 2"/>
    <property type="match status" value="1"/>
</dbReference>
<evidence type="ECO:0000259" key="18">
    <source>
        <dbReference type="PROSITE" id="PS51447"/>
    </source>
</evidence>
<comment type="subunit">
    <text evidence="3 15">Tetramer of two alpha and two beta subunits.</text>
</comment>
<dbReference type="InterPro" id="IPR020825">
    <property type="entry name" value="Phe-tRNA_synthase-like_B3/B4"/>
</dbReference>
<dbReference type="EC" id="6.1.1.20" evidence="15"/>
<comment type="subcellular location">
    <subcellularLocation>
        <location evidence="1 15">Cytoplasm</location>
    </subcellularLocation>
</comment>
<dbReference type="FunFam" id="3.30.930.10:FF:000022">
    <property type="entry name" value="Phenylalanine--tRNA ligase beta subunit"/>
    <property type="match status" value="1"/>
</dbReference>
<keyword evidence="11 16" id="KW-0694">RNA-binding</keyword>
<evidence type="ECO:0000256" key="16">
    <source>
        <dbReference type="PROSITE-ProRule" id="PRU00209"/>
    </source>
</evidence>
<dbReference type="GO" id="GO:0006432">
    <property type="term" value="P:phenylalanyl-tRNA aminoacylation"/>
    <property type="evidence" value="ECO:0007669"/>
    <property type="project" value="UniProtKB-UniRule"/>
</dbReference>
<dbReference type="CDD" id="cd02796">
    <property type="entry name" value="tRNA_bind_bactPheRS"/>
    <property type="match status" value="1"/>
</dbReference>
<keyword evidence="4 15" id="KW-0963">Cytoplasm</keyword>
<dbReference type="NCBIfam" id="NF045760">
    <property type="entry name" value="YtpR"/>
    <property type="match status" value="1"/>
</dbReference>
<dbReference type="Gene3D" id="3.30.70.380">
    <property type="entry name" value="Ferrodoxin-fold anticodon-binding domain"/>
    <property type="match status" value="1"/>
</dbReference>
<accession>A0A3A1YPZ1</accession>
<evidence type="ECO:0000256" key="10">
    <source>
        <dbReference type="ARBA" id="ARBA00022842"/>
    </source>
</evidence>
<keyword evidence="9 15" id="KW-0067">ATP-binding</keyword>
<dbReference type="InterPro" id="IPR045864">
    <property type="entry name" value="aa-tRNA-synth_II/BPL/LPL"/>
</dbReference>